<gene>
    <name evidence="3" type="ORF">B0H67DRAFT_572652</name>
</gene>
<evidence type="ECO:0000259" key="2">
    <source>
        <dbReference type="Pfam" id="PF06985"/>
    </source>
</evidence>
<dbReference type="Proteomes" id="UP001172102">
    <property type="component" value="Unassembled WGS sequence"/>
</dbReference>
<feature type="region of interest" description="Disordered" evidence="1">
    <location>
        <begin position="870"/>
        <end position="897"/>
    </location>
</feature>
<accession>A0AA40ANP7</accession>
<evidence type="ECO:0000313" key="4">
    <source>
        <dbReference type="Proteomes" id="UP001172102"/>
    </source>
</evidence>
<protein>
    <submittedName>
        <fullName evidence="3">Heterokaryon incompatibility protein-domain-containing protein</fullName>
    </submittedName>
</protein>
<dbReference type="AlphaFoldDB" id="A0AA40ANP7"/>
<dbReference type="EMBL" id="JAUKUA010000003">
    <property type="protein sequence ID" value="KAK0719203.1"/>
    <property type="molecule type" value="Genomic_DNA"/>
</dbReference>
<keyword evidence="4" id="KW-1185">Reference proteome</keyword>
<dbReference type="InterPro" id="IPR052895">
    <property type="entry name" value="HetReg/Transcr_Mod"/>
</dbReference>
<evidence type="ECO:0000256" key="1">
    <source>
        <dbReference type="SAM" id="MobiDB-lite"/>
    </source>
</evidence>
<feature type="domain" description="Heterokaryon incompatibility" evidence="2">
    <location>
        <begin position="120"/>
        <end position="248"/>
    </location>
</feature>
<dbReference type="PANTHER" id="PTHR24148:SF73">
    <property type="entry name" value="HET DOMAIN PROTEIN (AFU_ORTHOLOGUE AFUA_8G01020)"/>
    <property type="match status" value="1"/>
</dbReference>
<feature type="region of interest" description="Disordered" evidence="1">
    <location>
        <begin position="35"/>
        <end position="78"/>
    </location>
</feature>
<dbReference type="InterPro" id="IPR010730">
    <property type="entry name" value="HET"/>
</dbReference>
<dbReference type="Pfam" id="PF06985">
    <property type="entry name" value="HET"/>
    <property type="match status" value="1"/>
</dbReference>
<name>A0AA40ANP7_9PEZI</name>
<dbReference type="PANTHER" id="PTHR24148">
    <property type="entry name" value="ANKYRIN REPEAT DOMAIN-CONTAINING PROTEIN 39 HOMOLOG-RELATED"/>
    <property type="match status" value="1"/>
</dbReference>
<proteinExistence type="predicted"/>
<organism evidence="3 4">
    <name type="scientific">Lasiosphaeris hirsuta</name>
    <dbReference type="NCBI Taxonomy" id="260670"/>
    <lineage>
        <taxon>Eukaryota</taxon>
        <taxon>Fungi</taxon>
        <taxon>Dikarya</taxon>
        <taxon>Ascomycota</taxon>
        <taxon>Pezizomycotina</taxon>
        <taxon>Sordariomycetes</taxon>
        <taxon>Sordariomycetidae</taxon>
        <taxon>Sordariales</taxon>
        <taxon>Lasiosphaeriaceae</taxon>
        <taxon>Lasiosphaeris</taxon>
    </lineage>
</organism>
<comment type="caution">
    <text evidence="3">The sequence shown here is derived from an EMBL/GenBank/DDBJ whole genome shotgun (WGS) entry which is preliminary data.</text>
</comment>
<evidence type="ECO:0000313" key="3">
    <source>
        <dbReference type="EMBL" id="KAK0719203.1"/>
    </source>
</evidence>
<sequence>MADLLHDCRCRRPDIRYTSHFISCVSCGSTNPLSPHQSAPSDPLPPSDGVDFMTPAAESSDDEELISSGPLARSSRGPSYAYGKLRQKHHIRLLCILPGSFDDILHCALAHENLSRLPVYDAISYTWADDSGDRSKNKAILLGSGIFMVTTSCHLALQRVRLQGCRTVWIDAVCINQDDTDERCHQVQLMARIYASARSVLVYIGEGSTESSETVNLLALGLSLAGKEAAVTALLASPYFWRVWVLQEIALARKATLICGDASIPWPNFAKQIRELPHFGKMAFDALLTRPPPHHTYGGFGDQGARWATLRDEARQISGVPLALSFEAPKFRSIEELPRLLDLSSFCEATDPRDKVYALLGLATGTEGYGFLPDYDTDLEHVYVKTAILIAASCGPLALLVRAVCRRSISPTLPWVPDWRSYSPVSPSLGGDISILEEIRRGAYHTNIHTSLPPKDLNIAQSFEFTTIGVGSLQNLLKSGVGWSAHFFPAQDSPNLVLGFSPGVLPLESAQDDLASVSTACLWELADSLCLFQVQSEQPPTSGSETTAGGVDSCLVLSTMPPGYLSLAGMADSIVDLPFLGLIKFFTHPYVSLPERVSQIKFTWGRPVRVRMSRQSPEQDYPDIQNPHLSQIGLQCVTLAQSKRWTNLRGLGARVEQTLQQLHEWQQQSLQEWQNYRYREHEAWDQGRQTSLPELIWELWLITGLRGWQFRKLPRQDPSEDVTQERRQSQELQDQEWRELQEMRERRWQDLQRRKSYMQAKRERIWFNVRKRRRASPGSLLKAEMIRDWPWSKIEFGELELYMVNRWVHRYDTLHQYLEQLSELEPLSDEELDIKWQQQSWLEEMGKKLEHTLWELSEVLKRDMQEEAQREEGRWKIEEREKEQQEREQQERSSKES</sequence>
<reference evidence="3" key="1">
    <citation type="submission" date="2023-06" db="EMBL/GenBank/DDBJ databases">
        <title>Genome-scale phylogeny and comparative genomics of the fungal order Sordariales.</title>
        <authorList>
            <consortium name="Lawrence Berkeley National Laboratory"/>
            <person name="Hensen N."/>
            <person name="Bonometti L."/>
            <person name="Westerberg I."/>
            <person name="Brannstrom I.O."/>
            <person name="Guillou S."/>
            <person name="Cros-Aarteil S."/>
            <person name="Calhoun S."/>
            <person name="Haridas S."/>
            <person name="Kuo A."/>
            <person name="Mondo S."/>
            <person name="Pangilinan J."/>
            <person name="Riley R."/>
            <person name="Labutti K."/>
            <person name="Andreopoulos B."/>
            <person name="Lipzen A."/>
            <person name="Chen C."/>
            <person name="Yanf M."/>
            <person name="Daum C."/>
            <person name="Ng V."/>
            <person name="Clum A."/>
            <person name="Steindorff A."/>
            <person name="Ohm R."/>
            <person name="Martin F."/>
            <person name="Silar P."/>
            <person name="Natvig D."/>
            <person name="Lalanne C."/>
            <person name="Gautier V."/>
            <person name="Ament-Velasquez S.L."/>
            <person name="Kruys A."/>
            <person name="Hutchinson M.I."/>
            <person name="Powell A.J."/>
            <person name="Barry K."/>
            <person name="Miller A.N."/>
            <person name="Grigoriev I.V."/>
            <person name="Debuchy R."/>
            <person name="Gladieux P."/>
            <person name="Thoren M.H."/>
            <person name="Johannesson H."/>
        </authorList>
    </citation>
    <scope>NUCLEOTIDE SEQUENCE</scope>
    <source>
        <strain evidence="3">SMH4607-1</strain>
    </source>
</reference>